<feature type="transmembrane region" description="Helical" evidence="8">
    <location>
        <begin position="157"/>
        <end position="177"/>
    </location>
</feature>
<keyword evidence="10" id="KW-1185">Reference proteome</keyword>
<evidence type="ECO:0000256" key="6">
    <source>
        <dbReference type="ARBA" id="ARBA00022989"/>
    </source>
</evidence>
<feature type="transmembrane region" description="Helical" evidence="8">
    <location>
        <begin position="314"/>
        <end position="340"/>
    </location>
</feature>
<dbReference type="InterPro" id="IPR051800">
    <property type="entry name" value="PqiA-PqiB_transport"/>
</dbReference>
<keyword evidence="4" id="KW-0997">Cell inner membrane</keyword>
<feature type="transmembrane region" description="Helical" evidence="8">
    <location>
        <begin position="183"/>
        <end position="202"/>
    </location>
</feature>
<evidence type="ECO:0000313" key="9">
    <source>
        <dbReference type="EMBL" id="MCM2679026.1"/>
    </source>
</evidence>
<evidence type="ECO:0000313" key="10">
    <source>
        <dbReference type="Proteomes" id="UP001165393"/>
    </source>
</evidence>
<evidence type="ECO:0000256" key="3">
    <source>
        <dbReference type="ARBA" id="ARBA00022475"/>
    </source>
</evidence>
<evidence type="ECO:0000256" key="5">
    <source>
        <dbReference type="ARBA" id="ARBA00022692"/>
    </source>
</evidence>
<feature type="transmembrane region" description="Helical" evidence="8">
    <location>
        <begin position="387"/>
        <end position="410"/>
    </location>
</feature>
<keyword evidence="7 8" id="KW-0472">Membrane</keyword>
<feature type="transmembrane region" description="Helical" evidence="8">
    <location>
        <begin position="61"/>
        <end position="82"/>
    </location>
</feature>
<comment type="caution">
    <text evidence="9">The sequence shown here is derived from an EMBL/GenBank/DDBJ whole genome shotgun (WGS) entry which is preliminary data.</text>
</comment>
<dbReference type="EMBL" id="JAMQGP010000002">
    <property type="protein sequence ID" value="MCM2679026.1"/>
    <property type="molecule type" value="Genomic_DNA"/>
</dbReference>
<organism evidence="9 10">
    <name type="scientific">Echinimonas agarilytica</name>
    <dbReference type="NCBI Taxonomy" id="1215918"/>
    <lineage>
        <taxon>Bacteria</taxon>
        <taxon>Pseudomonadati</taxon>
        <taxon>Pseudomonadota</taxon>
        <taxon>Gammaproteobacteria</taxon>
        <taxon>Alteromonadales</taxon>
        <taxon>Echinimonadaceae</taxon>
        <taxon>Echinimonas</taxon>
    </lineage>
</organism>
<dbReference type="Proteomes" id="UP001165393">
    <property type="component" value="Unassembled WGS sequence"/>
</dbReference>
<keyword evidence="6 8" id="KW-1133">Transmembrane helix</keyword>
<dbReference type="InterPro" id="IPR005219">
    <property type="entry name" value="PqiA-like_proteobact"/>
</dbReference>
<sequence length="427" mass="47322">MSKETTNEARDLKSNSHYSTACGECDVLIFAQTIEAGEHIRCPRCDHHISALGDEPVQGPIATSIAALFMMFASLSFPYLSFSASGNTASMTFSETIRTLLSFGYDQLALLLFITLVVLPIGFLVIVLYLHTCLLLGVKGVAVGMMLKIVRESKPWLMVDVFLIGVLVALVKVMGMADVEFGLSFWAFCLFTGLFIKTMILFDSHWLWHQFYGECRIYHLPNAQTADEADLVLCHKCGQLNPKENARCDRCLGDISVRFKDSLQRVWALLFASVVLYIPANVLPIMDTSLLGVRDPSTILGGVVLLWQLESYPVAIVIFVASVCVPIAKMLAMAWLAYSVHYVDDYNPHKQIKLYRITEFIGRWSMIDVFVVAILAALIHIDGLVAVYPGPAAVSFAAVVIMTMVAASSFDPRLIWDKTSNRKDVVA</sequence>
<proteinExistence type="inferred from homology"/>
<dbReference type="Pfam" id="PF04403">
    <property type="entry name" value="PqiA"/>
    <property type="match status" value="2"/>
</dbReference>
<reference evidence="9 10" key="1">
    <citation type="journal article" date="2013" name="Antonie Van Leeuwenhoek">
        <title>Echinimonas agarilytica gen. nov., sp. nov., a new gammaproteobacterium isolated from the sea urchin Strongylocentrotus intermedius.</title>
        <authorList>
            <person name="Nedashkovskaya O.I."/>
            <person name="Stenkova A.M."/>
            <person name="Zhukova N.V."/>
            <person name="Van Trappen S."/>
            <person name="Lee J.S."/>
            <person name="Kim S.B."/>
        </authorList>
    </citation>
    <scope>NUCLEOTIDE SEQUENCE [LARGE SCALE GENOMIC DNA]</scope>
    <source>
        <strain evidence="9 10">KMM 6351</strain>
    </source>
</reference>
<evidence type="ECO:0000256" key="4">
    <source>
        <dbReference type="ARBA" id="ARBA00022519"/>
    </source>
</evidence>
<evidence type="ECO:0000256" key="8">
    <source>
        <dbReference type="SAM" id="Phobius"/>
    </source>
</evidence>
<dbReference type="PANTHER" id="PTHR30462">
    <property type="entry name" value="INTERMEMBRANE TRANSPORT PROTEIN PQIB-RELATED"/>
    <property type="match status" value="1"/>
</dbReference>
<gene>
    <name evidence="9" type="ORF">NAF29_04955</name>
</gene>
<dbReference type="InterPro" id="IPR007498">
    <property type="entry name" value="PqiA-like"/>
</dbReference>
<dbReference type="GO" id="GO:0005886">
    <property type="term" value="C:plasma membrane"/>
    <property type="evidence" value="ECO:0007669"/>
    <property type="project" value="UniProtKB-SubCell"/>
</dbReference>
<evidence type="ECO:0000256" key="1">
    <source>
        <dbReference type="ARBA" id="ARBA00004429"/>
    </source>
</evidence>
<dbReference type="NCBIfam" id="TIGR00155">
    <property type="entry name" value="pqiA_fam"/>
    <property type="match status" value="1"/>
</dbReference>
<feature type="transmembrane region" description="Helical" evidence="8">
    <location>
        <begin position="266"/>
        <end position="286"/>
    </location>
</feature>
<accession>A0AA41W5C5</accession>
<comment type="subcellular location">
    <subcellularLocation>
        <location evidence="1">Cell inner membrane</location>
        <topology evidence="1">Multi-pass membrane protein</topology>
    </subcellularLocation>
</comment>
<keyword evidence="5 8" id="KW-0812">Transmembrane</keyword>
<name>A0AA41W5C5_9GAMM</name>
<feature type="transmembrane region" description="Helical" evidence="8">
    <location>
        <begin position="361"/>
        <end position="381"/>
    </location>
</feature>
<evidence type="ECO:0000256" key="7">
    <source>
        <dbReference type="ARBA" id="ARBA00023136"/>
    </source>
</evidence>
<keyword evidence="3" id="KW-1003">Cell membrane</keyword>
<dbReference type="RefSeq" id="WP_251260394.1">
    <property type="nucleotide sequence ID" value="NZ_JAMQGP010000002.1"/>
</dbReference>
<comment type="similarity">
    <text evidence="2">Belongs to the PqiA family.</text>
</comment>
<protein>
    <submittedName>
        <fullName evidence="9">Paraquat-inducible protein A</fullName>
    </submittedName>
</protein>
<dbReference type="AlphaFoldDB" id="A0AA41W5C5"/>
<feature type="transmembrane region" description="Helical" evidence="8">
    <location>
        <begin position="108"/>
        <end position="136"/>
    </location>
</feature>
<dbReference type="PANTHER" id="PTHR30462:SF3">
    <property type="entry name" value="INTERMEMBRANE TRANSPORT PROTEIN PQIA"/>
    <property type="match status" value="1"/>
</dbReference>
<evidence type="ECO:0000256" key="2">
    <source>
        <dbReference type="ARBA" id="ARBA00007555"/>
    </source>
</evidence>